<dbReference type="Proteomes" id="UP000186143">
    <property type="component" value="Unassembled WGS sequence"/>
</dbReference>
<gene>
    <name evidence="2" type="ORF">BJF92_06775</name>
</gene>
<evidence type="ECO:0000259" key="1">
    <source>
        <dbReference type="Pfam" id="PF01850"/>
    </source>
</evidence>
<dbReference type="AlphaFoldDB" id="A0A1Q9AP60"/>
<dbReference type="Gene3D" id="3.40.50.1010">
    <property type="entry name" value="5'-nuclease"/>
    <property type="match status" value="1"/>
</dbReference>
<dbReference type="InterPro" id="IPR041705">
    <property type="entry name" value="PIN_Sll0205"/>
</dbReference>
<dbReference type="STRING" id="1672749.BJF92_06775"/>
<dbReference type="CDD" id="cd09872">
    <property type="entry name" value="PIN_Sll0205-like"/>
    <property type="match status" value="1"/>
</dbReference>
<feature type="domain" description="PIN" evidence="1">
    <location>
        <begin position="4"/>
        <end position="128"/>
    </location>
</feature>
<name>A0A1Q9AP60_9HYPH</name>
<evidence type="ECO:0000313" key="2">
    <source>
        <dbReference type="EMBL" id="OLP57222.1"/>
    </source>
</evidence>
<dbReference type="RefSeq" id="WP_075633242.1">
    <property type="nucleotide sequence ID" value="NZ_MKIO01000019.1"/>
</dbReference>
<proteinExistence type="predicted"/>
<dbReference type="InterPro" id="IPR029060">
    <property type="entry name" value="PIN-like_dom_sf"/>
</dbReference>
<dbReference type="PANTHER" id="PTHR36173">
    <property type="entry name" value="RIBONUCLEASE VAPC16-RELATED"/>
    <property type="match status" value="1"/>
</dbReference>
<accession>A0A1Q9AP60</accession>
<dbReference type="SUPFAM" id="SSF88723">
    <property type="entry name" value="PIN domain-like"/>
    <property type="match status" value="1"/>
</dbReference>
<protein>
    <submittedName>
        <fullName evidence="2">Twitching motility protein PilT</fullName>
    </submittedName>
</protein>
<evidence type="ECO:0000313" key="3">
    <source>
        <dbReference type="Proteomes" id="UP000186143"/>
    </source>
</evidence>
<dbReference type="OrthoDB" id="9798990at2"/>
<dbReference type="InterPro" id="IPR052919">
    <property type="entry name" value="TA_system_RNase"/>
</dbReference>
<dbReference type="PANTHER" id="PTHR36173:SF2">
    <property type="entry name" value="RIBONUCLEASE VAPC16"/>
    <property type="match status" value="1"/>
</dbReference>
<dbReference type="Pfam" id="PF01850">
    <property type="entry name" value="PIN"/>
    <property type="match status" value="1"/>
</dbReference>
<comment type="caution">
    <text evidence="2">The sequence shown here is derived from an EMBL/GenBank/DDBJ whole genome shotgun (WGS) entry which is preliminary data.</text>
</comment>
<reference evidence="2 3" key="1">
    <citation type="submission" date="2016-09" db="EMBL/GenBank/DDBJ databases">
        <title>Rhizobium sp. nov., a novel species isolated from the rice rhizosphere.</title>
        <authorList>
            <person name="Zhao J."/>
            <person name="Zhang X."/>
        </authorList>
    </citation>
    <scope>NUCLEOTIDE SEQUENCE [LARGE SCALE GENOMIC DNA]</scope>
    <source>
        <strain evidence="2 3">MH17</strain>
    </source>
</reference>
<sequence length="137" mass="14882">MRLLLDTHILISILMGSTSRLPANIRAILDPLTSGRLGDEDEIFVSVATLWEMAIKVRLGKLGLGVSIDILPDVIARLGLTILPVEASHALFHVQPEPPTRDPFDRLLLAQCAIEGLRLVTTDHAMADHPLSATHNG</sequence>
<dbReference type="EMBL" id="MKIO01000019">
    <property type="protein sequence ID" value="OLP57222.1"/>
    <property type="molecule type" value="Genomic_DNA"/>
</dbReference>
<dbReference type="InterPro" id="IPR002716">
    <property type="entry name" value="PIN_dom"/>
</dbReference>
<organism evidence="2 3">
    <name type="scientific">Xaviernesmea rhizosphaerae</name>
    <dbReference type="NCBI Taxonomy" id="1672749"/>
    <lineage>
        <taxon>Bacteria</taxon>
        <taxon>Pseudomonadati</taxon>
        <taxon>Pseudomonadota</taxon>
        <taxon>Alphaproteobacteria</taxon>
        <taxon>Hyphomicrobiales</taxon>
        <taxon>Rhizobiaceae</taxon>
        <taxon>Rhizobium/Agrobacterium group</taxon>
        <taxon>Xaviernesmea</taxon>
    </lineage>
</organism>